<evidence type="ECO:0000313" key="7">
    <source>
        <dbReference type="EMBL" id="SVB80358.1"/>
    </source>
</evidence>
<dbReference type="PANTHER" id="PTHR10242:SF2">
    <property type="entry name" value="N-GLYCOSYLASE_DNA LYASE"/>
    <property type="match status" value="1"/>
</dbReference>
<evidence type="ECO:0000256" key="5">
    <source>
        <dbReference type="ARBA" id="ARBA00023295"/>
    </source>
</evidence>
<dbReference type="GO" id="GO:0008534">
    <property type="term" value="F:oxidized purine nucleobase lesion DNA N-glycosylase activity"/>
    <property type="evidence" value="ECO:0007669"/>
    <property type="project" value="InterPro"/>
</dbReference>
<keyword evidence="5" id="KW-0326">Glycosidase</keyword>
<dbReference type="PANTHER" id="PTHR10242">
    <property type="entry name" value="8-OXOGUANINE DNA GLYCOSYLASE"/>
    <property type="match status" value="1"/>
</dbReference>
<feature type="non-terminal residue" evidence="7">
    <location>
        <position position="212"/>
    </location>
</feature>
<accession>A0A382GZ70</accession>
<evidence type="ECO:0000256" key="4">
    <source>
        <dbReference type="ARBA" id="ARBA00023239"/>
    </source>
</evidence>
<keyword evidence="4" id="KW-0456">Lyase</keyword>
<dbReference type="SUPFAM" id="SSF55945">
    <property type="entry name" value="TATA-box binding protein-like"/>
    <property type="match status" value="1"/>
</dbReference>
<keyword evidence="2" id="KW-0378">Hydrolase</keyword>
<dbReference type="GO" id="GO:0006289">
    <property type="term" value="P:nucleotide-excision repair"/>
    <property type="evidence" value="ECO:0007669"/>
    <property type="project" value="InterPro"/>
</dbReference>
<dbReference type="Gene3D" id="1.10.340.30">
    <property type="entry name" value="Hypothetical protein, domain 2"/>
    <property type="match status" value="1"/>
</dbReference>
<keyword evidence="3" id="KW-0234">DNA repair</keyword>
<dbReference type="SUPFAM" id="SSF48150">
    <property type="entry name" value="DNA-glycosylase"/>
    <property type="match status" value="1"/>
</dbReference>
<evidence type="ECO:0000259" key="6">
    <source>
        <dbReference type="Pfam" id="PF07934"/>
    </source>
</evidence>
<dbReference type="Pfam" id="PF07934">
    <property type="entry name" value="OGG_N"/>
    <property type="match status" value="1"/>
</dbReference>
<gene>
    <name evidence="7" type="ORF">METZ01_LOCUS233212</name>
</gene>
<proteinExistence type="predicted"/>
<reference evidence="7" key="1">
    <citation type="submission" date="2018-05" db="EMBL/GenBank/DDBJ databases">
        <authorList>
            <person name="Lanie J.A."/>
            <person name="Ng W.-L."/>
            <person name="Kazmierczak K.M."/>
            <person name="Andrzejewski T.M."/>
            <person name="Davidsen T.M."/>
            <person name="Wayne K.J."/>
            <person name="Tettelin H."/>
            <person name="Glass J.I."/>
            <person name="Rusch D."/>
            <person name="Podicherti R."/>
            <person name="Tsui H.-C.T."/>
            <person name="Winkler M.E."/>
        </authorList>
    </citation>
    <scope>NUCLEOTIDE SEQUENCE</scope>
</reference>
<name>A0A382GZ70_9ZZZZ</name>
<protein>
    <recommendedName>
        <fullName evidence="6">8-oxoguanine DNA glycosylase N-terminal domain-containing protein</fullName>
    </recommendedName>
</protein>
<keyword evidence="1" id="KW-0227">DNA damage</keyword>
<sequence length="212" mass="24122">MPLQQPYNLAETLYSGQAFRWSTIQSLDEKSIYEGIIYGRRITLCQEKMNILVTGYPTPENPLSESELRDLIHSYLRTDDDLEGFYKRTASDEYLQSSIKTYRGLHLLRQEPWECLVAFICSANNNIPRIRLLMDRISAACGLVINDTKGAYNVFPDAESIAFLGESGLRDLGLGFRAKYVNHAAHIVSQQELNLKELIGSPYLETYESLIS</sequence>
<organism evidence="7">
    <name type="scientific">marine metagenome</name>
    <dbReference type="NCBI Taxonomy" id="408172"/>
    <lineage>
        <taxon>unclassified sequences</taxon>
        <taxon>metagenomes</taxon>
        <taxon>ecological metagenomes</taxon>
    </lineage>
</organism>
<evidence type="ECO:0000256" key="1">
    <source>
        <dbReference type="ARBA" id="ARBA00022763"/>
    </source>
</evidence>
<dbReference type="InterPro" id="IPR011257">
    <property type="entry name" value="DNA_glycosylase"/>
</dbReference>
<dbReference type="EMBL" id="UINC01058283">
    <property type="protein sequence ID" value="SVB80358.1"/>
    <property type="molecule type" value="Genomic_DNA"/>
</dbReference>
<dbReference type="GO" id="GO:0003684">
    <property type="term" value="F:damaged DNA binding"/>
    <property type="evidence" value="ECO:0007669"/>
    <property type="project" value="InterPro"/>
</dbReference>
<evidence type="ECO:0000256" key="2">
    <source>
        <dbReference type="ARBA" id="ARBA00022801"/>
    </source>
</evidence>
<dbReference type="Gene3D" id="3.30.310.260">
    <property type="match status" value="1"/>
</dbReference>
<dbReference type="InterPro" id="IPR052054">
    <property type="entry name" value="Oxidative_DNA_repair_enzyme"/>
</dbReference>
<dbReference type="AlphaFoldDB" id="A0A382GZ70"/>
<dbReference type="GO" id="GO:0016829">
    <property type="term" value="F:lyase activity"/>
    <property type="evidence" value="ECO:0007669"/>
    <property type="project" value="UniProtKB-KW"/>
</dbReference>
<dbReference type="InterPro" id="IPR012904">
    <property type="entry name" value="OGG_N"/>
</dbReference>
<feature type="domain" description="8-oxoguanine DNA glycosylase N-terminal" evidence="6">
    <location>
        <begin position="7"/>
        <end position="116"/>
    </location>
</feature>
<evidence type="ECO:0000256" key="3">
    <source>
        <dbReference type="ARBA" id="ARBA00023204"/>
    </source>
</evidence>